<protein>
    <submittedName>
        <fullName evidence="1">Uncharacterized protein</fullName>
    </submittedName>
</protein>
<proteinExistence type="predicted"/>
<dbReference type="AlphaFoldDB" id="A0A8H2LCJ1"/>
<dbReference type="Proteomes" id="UP000323324">
    <property type="component" value="Unassembled WGS sequence"/>
</dbReference>
<comment type="caution">
    <text evidence="1">The sequence shown here is derived from an EMBL/GenBank/DDBJ whole genome shotgun (WGS) entry which is preliminary data.</text>
</comment>
<gene>
    <name evidence="1" type="ORF">ES676_12660</name>
</gene>
<dbReference type="RefSeq" id="WP_148370693.1">
    <property type="nucleotide sequence ID" value="NZ_VSKM01000015.1"/>
</dbReference>
<reference evidence="1 2" key="1">
    <citation type="submission" date="2019-08" db="EMBL/GenBank/DDBJ databases">
        <title>Genomes of Antarctic Bizionia species.</title>
        <authorList>
            <person name="Bowman J.P."/>
        </authorList>
    </citation>
    <scope>NUCLEOTIDE SEQUENCE [LARGE SCALE GENOMIC DNA]</scope>
    <source>
        <strain evidence="1 2">HFD</strain>
    </source>
</reference>
<dbReference type="EMBL" id="VSKM01000015">
    <property type="protein sequence ID" value="TYB71512.1"/>
    <property type="molecule type" value="Genomic_DNA"/>
</dbReference>
<keyword evidence="2" id="KW-1185">Reference proteome</keyword>
<evidence type="ECO:0000313" key="2">
    <source>
        <dbReference type="Proteomes" id="UP000323324"/>
    </source>
</evidence>
<sequence length="70" mass="8198">MKSLHNLLNKITILTMRIKTEYPELYVHLDEDPITIPSLQHPHMDSAIMKEYICSLKSLIKSHLKPHPNH</sequence>
<organism evidence="1 2">
    <name type="scientific">Bizionia saleffrena</name>
    <dbReference type="NCBI Taxonomy" id="291189"/>
    <lineage>
        <taxon>Bacteria</taxon>
        <taxon>Pseudomonadati</taxon>
        <taxon>Bacteroidota</taxon>
        <taxon>Flavobacteriia</taxon>
        <taxon>Flavobacteriales</taxon>
        <taxon>Flavobacteriaceae</taxon>
        <taxon>Bizionia</taxon>
    </lineage>
</organism>
<accession>A0A8H2LCJ1</accession>
<evidence type="ECO:0000313" key="1">
    <source>
        <dbReference type="EMBL" id="TYB71512.1"/>
    </source>
</evidence>
<name>A0A8H2LCJ1_9FLAO</name>